<dbReference type="AlphaFoldDB" id="A0A1P8WPC1"/>
<feature type="domain" description="Beta-lactamase-related" evidence="2">
    <location>
        <begin position="42"/>
        <end position="347"/>
    </location>
</feature>
<dbReference type="PANTHER" id="PTHR43283">
    <property type="entry name" value="BETA-LACTAMASE-RELATED"/>
    <property type="match status" value="1"/>
</dbReference>
<dbReference type="STRING" id="1891926.Fuma_05564"/>
<protein>
    <submittedName>
        <fullName evidence="3">Esterase EstB</fullName>
        <ecNumber evidence="3">3.1.1.-</ecNumber>
    </submittedName>
</protein>
<gene>
    <name evidence="3" type="primary">estB_3</name>
    <name evidence="3" type="ORF">Fuma_05564</name>
</gene>
<accession>A0A1P8WPC1</accession>
<evidence type="ECO:0000313" key="4">
    <source>
        <dbReference type="Proteomes" id="UP000187735"/>
    </source>
</evidence>
<dbReference type="Proteomes" id="UP000187735">
    <property type="component" value="Chromosome"/>
</dbReference>
<proteinExistence type="predicted"/>
<dbReference type="EMBL" id="CP017641">
    <property type="protein sequence ID" value="APZ95901.1"/>
    <property type="molecule type" value="Genomic_DNA"/>
</dbReference>
<keyword evidence="4" id="KW-1185">Reference proteome</keyword>
<organism evidence="3 4">
    <name type="scientific">Fuerstiella marisgermanici</name>
    <dbReference type="NCBI Taxonomy" id="1891926"/>
    <lineage>
        <taxon>Bacteria</taxon>
        <taxon>Pseudomonadati</taxon>
        <taxon>Planctomycetota</taxon>
        <taxon>Planctomycetia</taxon>
        <taxon>Planctomycetales</taxon>
        <taxon>Planctomycetaceae</taxon>
        <taxon>Fuerstiella</taxon>
    </lineage>
</organism>
<reference evidence="3 4" key="1">
    <citation type="journal article" date="2016" name="Front. Microbiol.">
        <title>Fuerstia marisgermanicae gen. nov., sp. nov., an Unusual Member of the Phylum Planctomycetes from the German Wadden Sea.</title>
        <authorList>
            <person name="Kohn T."/>
            <person name="Heuer A."/>
            <person name="Jogler M."/>
            <person name="Vollmers J."/>
            <person name="Boedeker C."/>
            <person name="Bunk B."/>
            <person name="Rast P."/>
            <person name="Borchert D."/>
            <person name="Glockner I."/>
            <person name="Freese H.M."/>
            <person name="Klenk H.P."/>
            <person name="Overmann J."/>
            <person name="Kaster A.K."/>
            <person name="Rohde M."/>
            <person name="Wiegand S."/>
            <person name="Jogler C."/>
        </authorList>
    </citation>
    <scope>NUCLEOTIDE SEQUENCE [LARGE SCALE GENOMIC DNA]</scope>
    <source>
        <strain evidence="3 4">NH11</strain>
    </source>
</reference>
<dbReference type="Gene3D" id="3.40.710.10">
    <property type="entry name" value="DD-peptidase/beta-lactamase superfamily"/>
    <property type="match status" value="1"/>
</dbReference>
<dbReference type="GO" id="GO:0016787">
    <property type="term" value="F:hydrolase activity"/>
    <property type="evidence" value="ECO:0007669"/>
    <property type="project" value="UniProtKB-KW"/>
</dbReference>
<dbReference type="InterPro" id="IPR012338">
    <property type="entry name" value="Beta-lactam/transpept-like"/>
</dbReference>
<dbReference type="InterPro" id="IPR001466">
    <property type="entry name" value="Beta-lactam-related"/>
</dbReference>
<dbReference type="RefSeq" id="WP_077026999.1">
    <property type="nucleotide sequence ID" value="NZ_CP017641.1"/>
</dbReference>
<dbReference type="EC" id="3.1.1.-" evidence="3"/>
<dbReference type="InterPro" id="IPR050789">
    <property type="entry name" value="Diverse_Enzym_Activities"/>
</dbReference>
<name>A0A1P8WPC1_9PLAN</name>
<dbReference type="KEGG" id="fmr:Fuma_05564"/>
<evidence type="ECO:0000313" key="3">
    <source>
        <dbReference type="EMBL" id="APZ95901.1"/>
    </source>
</evidence>
<dbReference type="SUPFAM" id="SSF56601">
    <property type="entry name" value="beta-lactamase/transpeptidase-like"/>
    <property type="match status" value="1"/>
</dbReference>
<keyword evidence="1 3" id="KW-0378">Hydrolase</keyword>
<dbReference type="Pfam" id="PF00144">
    <property type="entry name" value="Beta-lactamase"/>
    <property type="match status" value="1"/>
</dbReference>
<dbReference type="OrthoDB" id="284523at2"/>
<sequence length="365" mass="39546">MKRRTILQAGLGLTIGRPVFAATRDYKFATAANVLQAATDSGQVEASALYVRHGDHVFTRSFGAAETIDAIFLLASISKPITVAAVMTLFDQGEFELDDPVRKFIPEFRGDGRDRMTMCQLFTHNSGLPDQLPENAKLRSTHAKLAAFVEGAIRTPLLFSPGSKYSYSSMAILLASEVAQRISGTTIAKLVDETVCQPLQMKHFALGVGRLNAKSLVRCQVENAAPESGSGGATTKSWDWNSEYWRQLGVPWGGAHGSAGDVAKFLNAFLHPTGKLLRPETAQLMIQNHNPRGMRRRGLGFDLGDNLQGPKRRDDVFGHTGSTGTLCWADPISDSICVVLTTLPGRAAVPHPRDLTSQKVAEVVS</sequence>
<dbReference type="PANTHER" id="PTHR43283:SF11">
    <property type="entry name" value="BETA-LACTAMASE-RELATED DOMAIN-CONTAINING PROTEIN"/>
    <property type="match status" value="1"/>
</dbReference>
<evidence type="ECO:0000256" key="1">
    <source>
        <dbReference type="ARBA" id="ARBA00022801"/>
    </source>
</evidence>
<evidence type="ECO:0000259" key="2">
    <source>
        <dbReference type="Pfam" id="PF00144"/>
    </source>
</evidence>